<dbReference type="PROSITE" id="PS50928">
    <property type="entry name" value="ABC_TM1"/>
    <property type="match status" value="1"/>
</dbReference>
<keyword evidence="2 8" id="KW-0813">Transport</keyword>
<dbReference type="InterPro" id="IPR035906">
    <property type="entry name" value="MetI-like_sf"/>
</dbReference>
<keyword evidence="6 8" id="KW-1133">Transmembrane helix</keyword>
<sequence length="266" mass="28424">MKQARGLNFAITLSVIFAAVMMILPNAVIIPASFNGENYITFPPTSLSTRWYETFLTDPVWRGATWNSLVVAVLTAMVATVLGTLAALGLMRLSVRARSLLVSLFLLPTIVPTIISAVALYGLLAQMGGRGGLLGIIIGHTIITLPFVVVNVVAALQQMDVRMEHAARSLGASPLRAFWHVTLPVIWPGIAAGAVFAFLCSFSEIVMSLFLSGAGSMTLPVQMWSGIRFEINPTVAAASSVFVVLSCAIVALMGFLRRKQGKAMKS</sequence>
<feature type="transmembrane region" description="Helical" evidence="8">
    <location>
        <begin position="66"/>
        <end position="88"/>
    </location>
</feature>
<evidence type="ECO:0000256" key="5">
    <source>
        <dbReference type="ARBA" id="ARBA00022692"/>
    </source>
</evidence>
<dbReference type="PANTHER" id="PTHR43357:SF4">
    <property type="entry name" value="INNER MEMBRANE ABC TRANSPORTER PERMEASE PROTEIN YDCV"/>
    <property type="match status" value="1"/>
</dbReference>
<evidence type="ECO:0000256" key="6">
    <source>
        <dbReference type="ARBA" id="ARBA00022989"/>
    </source>
</evidence>
<evidence type="ECO:0000256" key="3">
    <source>
        <dbReference type="ARBA" id="ARBA00022475"/>
    </source>
</evidence>
<reference evidence="10 11" key="1">
    <citation type="submission" date="2018-11" db="EMBL/GenBank/DDBJ databases">
        <authorList>
            <person name="Criscuolo A."/>
        </authorList>
    </citation>
    <scope>NUCLEOTIDE SEQUENCE [LARGE SCALE GENOMIC DNA]</scope>
    <source>
        <strain evidence="10">ACIP111625</strain>
    </source>
</reference>
<gene>
    <name evidence="10" type="primary">ydcV_12</name>
    <name evidence="10" type="ORF">XINFAN_03914</name>
</gene>
<evidence type="ECO:0000313" key="10">
    <source>
        <dbReference type="EMBL" id="VDC33601.1"/>
    </source>
</evidence>
<evidence type="ECO:0000313" key="11">
    <source>
        <dbReference type="Proteomes" id="UP000277498"/>
    </source>
</evidence>
<dbReference type="GO" id="GO:0005886">
    <property type="term" value="C:plasma membrane"/>
    <property type="evidence" value="ECO:0007669"/>
    <property type="project" value="UniProtKB-SubCell"/>
</dbReference>
<feature type="transmembrane region" description="Helical" evidence="8">
    <location>
        <begin position="231"/>
        <end position="256"/>
    </location>
</feature>
<dbReference type="PANTHER" id="PTHR43357">
    <property type="entry name" value="INNER MEMBRANE ABC TRANSPORTER PERMEASE PROTEIN YDCV"/>
    <property type="match status" value="1"/>
</dbReference>
<dbReference type="Gene3D" id="1.10.3720.10">
    <property type="entry name" value="MetI-like"/>
    <property type="match status" value="1"/>
</dbReference>
<protein>
    <submittedName>
        <fullName evidence="10">Inner membrane ABC transporter permease protein YdcV</fullName>
    </submittedName>
</protein>
<dbReference type="AlphaFoldDB" id="A0A3P5XFR7"/>
<feature type="domain" description="ABC transmembrane type-1" evidence="9">
    <location>
        <begin position="65"/>
        <end position="253"/>
    </location>
</feature>
<dbReference type="RefSeq" id="WP_124088593.1">
    <property type="nucleotide sequence ID" value="NZ_UXAW01000119.1"/>
</dbReference>
<dbReference type="InterPro" id="IPR000515">
    <property type="entry name" value="MetI-like"/>
</dbReference>
<dbReference type="Proteomes" id="UP000277498">
    <property type="component" value="Unassembled WGS sequence"/>
</dbReference>
<dbReference type="EMBL" id="UXAW01000119">
    <property type="protein sequence ID" value="VDC33601.1"/>
    <property type="molecule type" value="Genomic_DNA"/>
</dbReference>
<evidence type="ECO:0000256" key="1">
    <source>
        <dbReference type="ARBA" id="ARBA00004429"/>
    </source>
</evidence>
<feature type="transmembrane region" description="Helical" evidence="8">
    <location>
        <begin position="100"/>
        <end position="121"/>
    </location>
</feature>
<comment type="similarity">
    <text evidence="8">Belongs to the binding-protein-dependent transport system permease family.</text>
</comment>
<name>A0A3P5XFR7_9RHOB</name>
<feature type="transmembrane region" description="Helical" evidence="8">
    <location>
        <begin position="7"/>
        <end position="34"/>
    </location>
</feature>
<keyword evidence="11" id="KW-1185">Reference proteome</keyword>
<dbReference type="CDD" id="cd06261">
    <property type="entry name" value="TM_PBP2"/>
    <property type="match status" value="1"/>
</dbReference>
<dbReference type="GO" id="GO:0055085">
    <property type="term" value="P:transmembrane transport"/>
    <property type="evidence" value="ECO:0007669"/>
    <property type="project" value="InterPro"/>
</dbReference>
<keyword evidence="3" id="KW-1003">Cell membrane</keyword>
<evidence type="ECO:0000256" key="7">
    <source>
        <dbReference type="ARBA" id="ARBA00023136"/>
    </source>
</evidence>
<keyword evidence="5 8" id="KW-0812">Transmembrane</keyword>
<evidence type="ECO:0000256" key="4">
    <source>
        <dbReference type="ARBA" id="ARBA00022519"/>
    </source>
</evidence>
<evidence type="ECO:0000256" key="2">
    <source>
        <dbReference type="ARBA" id="ARBA00022448"/>
    </source>
</evidence>
<comment type="subcellular location">
    <subcellularLocation>
        <location evidence="1">Cell inner membrane</location>
        <topology evidence="1">Multi-pass membrane protein</topology>
    </subcellularLocation>
    <subcellularLocation>
        <location evidence="8">Cell membrane</location>
        <topology evidence="8">Multi-pass membrane protein</topology>
    </subcellularLocation>
</comment>
<dbReference type="Pfam" id="PF00528">
    <property type="entry name" value="BPD_transp_1"/>
    <property type="match status" value="1"/>
</dbReference>
<feature type="transmembrane region" description="Helical" evidence="8">
    <location>
        <begin position="133"/>
        <end position="157"/>
    </location>
</feature>
<dbReference type="OrthoDB" id="9815533at2"/>
<keyword evidence="4" id="KW-0997">Cell inner membrane</keyword>
<evidence type="ECO:0000256" key="8">
    <source>
        <dbReference type="RuleBase" id="RU363032"/>
    </source>
</evidence>
<feature type="transmembrane region" description="Helical" evidence="8">
    <location>
        <begin position="178"/>
        <end position="211"/>
    </location>
</feature>
<accession>A0A3P5XFR7</accession>
<keyword evidence="7 8" id="KW-0472">Membrane</keyword>
<organism evidence="10 11">
    <name type="scientific">Pseudogemmobacter humi</name>
    <dbReference type="NCBI Taxonomy" id="2483812"/>
    <lineage>
        <taxon>Bacteria</taxon>
        <taxon>Pseudomonadati</taxon>
        <taxon>Pseudomonadota</taxon>
        <taxon>Alphaproteobacteria</taxon>
        <taxon>Rhodobacterales</taxon>
        <taxon>Paracoccaceae</taxon>
        <taxon>Pseudogemmobacter</taxon>
    </lineage>
</organism>
<dbReference type="SUPFAM" id="SSF161098">
    <property type="entry name" value="MetI-like"/>
    <property type="match status" value="1"/>
</dbReference>
<proteinExistence type="inferred from homology"/>
<evidence type="ECO:0000259" key="9">
    <source>
        <dbReference type="PROSITE" id="PS50928"/>
    </source>
</evidence>